<dbReference type="STRING" id="629680.SAMN04489751_0262"/>
<dbReference type="EMBL" id="LT629739">
    <property type="protein sequence ID" value="SDR73436.1"/>
    <property type="molecule type" value="Genomic_DNA"/>
</dbReference>
<feature type="transmembrane region" description="Helical" evidence="2">
    <location>
        <begin position="20"/>
        <end position="41"/>
    </location>
</feature>
<evidence type="ECO:0000313" key="3">
    <source>
        <dbReference type="EMBL" id="SDR73436.1"/>
    </source>
</evidence>
<dbReference type="Proteomes" id="UP000199700">
    <property type="component" value="Chromosome"/>
</dbReference>
<proteinExistence type="predicted"/>
<sequence>MILATAQTANPNEGPDPELVTPGTIGFVATLVIVILVIFLIRDALRRVRRVRARAHADDAYPIPMRKYAVPNQSKLSGEAAPKSAAEPEEQTEPAETEPGQADPPEADRSEVELPEADPEYTDQAQTDPARRQD</sequence>
<protein>
    <submittedName>
        <fullName evidence="3">Uncharacterized protein</fullName>
    </submittedName>
</protein>
<keyword evidence="2" id="KW-0472">Membrane</keyword>
<name>A0A1H1LFZ2_BRESA</name>
<evidence type="ECO:0000256" key="2">
    <source>
        <dbReference type="SAM" id="Phobius"/>
    </source>
</evidence>
<evidence type="ECO:0000256" key="1">
    <source>
        <dbReference type="SAM" id="MobiDB-lite"/>
    </source>
</evidence>
<keyword evidence="2" id="KW-1133">Transmembrane helix</keyword>
<organism evidence="3 4">
    <name type="scientific">Brevibacterium sandarakinum</name>
    <dbReference type="NCBI Taxonomy" id="629680"/>
    <lineage>
        <taxon>Bacteria</taxon>
        <taxon>Bacillati</taxon>
        <taxon>Actinomycetota</taxon>
        <taxon>Actinomycetes</taxon>
        <taxon>Micrococcales</taxon>
        <taxon>Brevibacteriaceae</taxon>
        <taxon>Brevibacterium</taxon>
    </lineage>
</organism>
<reference evidence="3" key="1">
    <citation type="submission" date="2016-10" db="EMBL/GenBank/DDBJ databases">
        <authorList>
            <person name="Varghese N."/>
            <person name="Submissions S."/>
        </authorList>
    </citation>
    <scope>NUCLEOTIDE SEQUENCE [LARGE SCALE GENOMIC DNA]</scope>
    <source>
        <strain evidence="3">DSM 22082</strain>
    </source>
</reference>
<feature type="compositionally biased region" description="Acidic residues" evidence="1">
    <location>
        <begin position="87"/>
        <end position="96"/>
    </location>
</feature>
<keyword evidence="2" id="KW-0812">Transmembrane</keyword>
<accession>A0A1H1LFZ2</accession>
<keyword evidence="4" id="KW-1185">Reference proteome</keyword>
<gene>
    <name evidence="3" type="ORF">SAMN04489751_0262</name>
</gene>
<feature type="region of interest" description="Disordered" evidence="1">
    <location>
        <begin position="53"/>
        <end position="134"/>
    </location>
</feature>
<dbReference type="RefSeq" id="WP_231938964.1">
    <property type="nucleotide sequence ID" value="NZ_LT629739.1"/>
</dbReference>
<dbReference type="AlphaFoldDB" id="A0A1H1LFZ2"/>
<evidence type="ECO:0000313" key="4">
    <source>
        <dbReference type="Proteomes" id="UP000199700"/>
    </source>
</evidence>